<proteinExistence type="predicted"/>
<dbReference type="PROSITE" id="PS50005">
    <property type="entry name" value="TPR"/>
    <property type="match status" value="1"/>
</dbReference>
<evidence type="ECO:0000313" key="6">
    <source>
        <dbReference type="Proteomes" id="UP001223978"/>
    </source>
</evidence>
<gene>
    <name evidence="5" type="ORF">QIS96_03415</name>
</gene>
<dbReference type="PANTHER" id="PTHR16305">
    <property type="entry name" value="TESTICULAR SOLUBLE ADENYLYL CYCLASE"/>
    <property type="match status" value="1"/>
</dbReference>
<dbReference type="EMBL" id="JASCIQ010000002">
    <property type="protein sequence ID" value="MDI3402873.1"/>
    <property type="molecule type" value="Genomic_DNA"/>
</dbReference>
<evidence type="ECO:0000259" key="4">
    <source>
        <dbReference type="Pfam" id="PF13191"/>
    </source>
</evidence>
<dbReference type="RefSeq" id="WP_282540804.1">
    <property type="nucleotide sequence ID" value="NZ_JASCIQ010000002.1"/>
</dbReference>
<dbReference type="InterPro" id="IPR011990">
    <property type="entry name" value="TPR-like_helical_dom_sf"/>
</dbReference>
<reference evidence="5 6" key="1">
    <citation type="submission" date="2023-05" db="EMBL/GenBank/DDBJ databases">
        <title>Draft genome sequence of Streptomyces sp. B-S-A6 isolated from a cave soil in Thailand.</title>
        <authorList>
            <person name="Chamroensaksri N."/>
            <person name="Muangham S."/>
        </authorList>
    </citation>
    <scope>NUCLEOTIDE SEQUENCE [LARGE SCALE GENOMIC DNA]</scope>
    <source>
        <strain evidence="5 6">B-S-A6</strain>
    </source>
</reference>
<name>A0ABT6S440_9ACTN</name>
<comment type="caution">
    <text evidence="5">The sequence shown here is derived from an EMBL/GenBank/DDBJ whole genome shotgun (WGS) entry which is preliminary data.</text>
</comment>
<keyword evidence="1" id="KW-0547">Nucleotide-binding</keyword>
<dbReference type="InterPro" id="IPR019734">
    <property type="entry name" value="TPR_rpt"/>
</dbReference>
<dbReference type="Pfam" id="PF13191">
    <property type="entry name" value="AAA_16"/>
    <property type="match status" value="1"/>
</dbReference>
<sequence length="894" mass="96798">MRTEFVDRVEHMAELRALAAGLFSGRGGAVVLDSVAGMGKTSLLGAFAQLPETDPDLRPLRVVAARCHPGIGPGLVYGPVVDLMLPLARTVKQPGPMRQFLSFTRRGLVKSAPELLSAMVPGLGAAFNVGQEVTRASLATGSMPFDSLQPFQQGVAMQITDAVLDLARPDAPVVLTIDDVQHIDPSSMLVIDRLLRSLADAPLGLVLSHTTDAAHGGGHAAMVEEMLQRWADDGVLTRRRLGGLPPDAVHELVRSTHPTAPLAFSEKLAQLTDGHAIFVRLCLDEWHQDASDEIDLPPSLSRVVEARMRILSDEDRELLAVASTQGAVFLSRVVASVLDAQDSDVMERLRRIASTGLIELTAPPAWATAEAADCYRFQHGALWRVVYENQSPGQSRTRHAEVARVLAAGQVDGNTPPLPLLLEVASHLRRGGPGCLAASAEAHYELARSAATEGLSFAEAEQHCEEAIRASQALPPGNLARDRMLVQATELLLSLTEVRWRGNSTPAGGPDIDDLAAEAEAAAERCAVPELRIRTALLRGKTLLATEGLVPSLAKLREAVDLAEEYGDPVALFVAKVEYGRQVSKRRLSDGLAQLQEAERLYATDPRLGDRDDPVLQHARNLGEMQLGISLFDSGHLGEALERLRRCTERLAGESLQAELPIALNYLAQVYVALGEVAEAEEVLRRALDFEAGRGGDSGWHAYNAALLAHLLVQRPSRSSEAIRLMEDAWAETERTWLANLVPIVRNLYAQALLEAAEPPADARDRAARLVVDTILETRRSGMVRSEIAALSLRSRVLLEQGEPEEAEVCAREALRVLDEVGDMPALRTEEVLHQGAVVLRAVGNHAEAGALLARARAEIVRKADGITDRRLREGFLRNVPLNRAVLGTERGDR</sequence>
<evidence type="ECO:0000313" key="5">
    <source>
        <dbReference type="EMBL" id="MDI3402873.1"/>
    </source>
</evidence>
<accession>A0ABT6S440</accession>
<feature type="repeat" description="TPR" evidence="3">
    <location>
        <begin position="661"/>
        <end position="694"/>
    </location>
</feature>
<dbReference type="Gene3D" id="1.25.40.10">
    <property type="entry name" value="Tetratricopeptide repeat domain"/>
    <property type="match status" value="1"/>
</dbReference>
<keyword evidence="6" id="KW-1185">Reference proteome</keyword>
<keyword evidence="3" id="KW-0802">TPR repeat</keyword>
<evidence type="ECO:0000256" key="3">
    <source>
        <dbReference type="PROSITE-ProRule" id="PRU00339"/>
    </source>
</evidence>
<evidence type="ECO:0000256" key="2">
    <source>
        <dbReference type="ARBA" id="ARBA00022840"/>
    </source>
</evidence>
<protein>
    <submittedName>
        <fullName evidence="5">AAA family ATPase</fullName>
    </submittedName>
</protein>
<feature type="domain" description="Orc1-like AAA ATPase" evidence="4">
    <location>
        <begin position="5"/>
        <end position="203"/>
    </location>
</feature>
<keyword evidence="2" id="KW-0067">ATP-binding</keyword>
<dbReference type="PANTHER" id="PTHR16305:SF28">
    <property type="entry name" value="GUANYLATE CYCLASE DOMAIN-CONTAINING PROTEIN"/>
    <property type="match status" value="1"/>
</dbReference>
<dbReference type="InterPro" id="IPR041664">
    <property type="entry name" value="AAA_16"/>
</dbReference>
<evidence type="ECO:0000256" key="1">
    <source>
        <dbReference type="ARBA" id="ARBA00022741"/>
    </source>
</evidence>
<dbReference type="SMART" id="SM00028">
    <property type="entry name" value="TPR"/>
    <property type="match status" value="3"/>
</dbReference>
<organism evidence="5 6">
    <name type="scientific">Streptomyces cavernicola</name>
    <dbReference type="NCBI Taxonomy" id="3043613"/>
    <lineage>
        <taxon>Bacteria</taxon>
        <taxon>Bacillati</taxon>
        <taxon>Actinomycetota</taxon>
        <taxon>Actinomycetes</taxon>
        <taxon>Kitasatosporales</taxon>
        <taxon>Streptomycetaceae</taxon>
        <taxon>Streptomyces</taxon>
    </lineage>
</organism>
<dbReference type="Proteomes" id="UP001223978">
    <property type="component" value="Unassembled WGS sequence"/>
</dbReference>
<dbReference type="SUPFAM" id="SSF48452">
    <property type="entry name" value="TPR-like"/>
    <property type="match status" value="1"/>
</dbReference>